<dbReference type="PANTHER" id="PTHR10613:SF0">
    <property type="entry name" value="LEUKOCYTE SURFACE ANTIGEN CD47"/>
    <property type="match status" value="1"/>
</dbReference>
<dbReference type="Bgee" id="ENSOCUG00000024027">
    <property type="expression patterns" value="Expressed in testis and 9 other cell types or tissues"/>
</dbReference>
<dbReference type="STRING" id="9986.ENSOCUP00000028056"/>
<dbReference type="InParanoid" id="A0A5F9C2X2"/>
<feature type="transmembrane region" description="Helical" evidence="16">
    <location>
        <begin position="268"/>
        <end position="293"/>
    </location>
</feature>
<evidence type="ECO:0000256" key="13">
    <source>
        <dbReference type="ARBA" id="ARBA00023319"/>
    </source>
</evidence>
<evidence type="ECO:0000256" key="8">
    <source>
        <dbReference type="ARBA" id="ARBA00022989"/>
    </source>
</evidence>
<evidence type="ECO:0000256" key="6">
    <source>
        <dbReference type="ARBA" id="ARBA00022729"/>
    </source>
</evidence>
<dbReference type="EMBL" id="AAGW02015856">
    <property type="status" value="NOT_ANNOTATED_CDS"/>
    <property type="molecule type" value="Genomic_DNA"/>
</dbReference>
<dbReference type="InterPro" id="IPR013147">
    <property type="entry name" value="CD47-like_TM"/>
</dbReference>
<dbReference type="AlphaFoldDB" id="A0A5F9C2X2"/>
<evidence type="ECO:0000256" key="11">
    <source>
        <dbReference type="ARBA" id="ARBA00023180"/>
    </source>
</evidence>
<evidence type="ECO:0000256" key="2">
    <source>
        <dbReference type="ARBA" id="ARBA00015454"/>
    </source>
</evidence>
<sequence length="343" mass="38261">MWPLVAALLLGSAGYGSSQLLFNKMKYVEYTRCNKTVVIPCCAINMEAEKISELFIKWRYKGNVILTFDGLLNMTTKFNNFTTAKIDVSKLLKGDASLEMDMSDALLGNYTCEITELSREGQTTVELKHRTDSWFSSNEIMLIAVFPILSVILFWGQLCVVRLKYKSRLPTNQFILVLIPGILLTIFVIVGSSIFIPGGYSRKKSSGLSLLVTPSGMLIVAQCRLLRSVLGMTSFTIAILIIQLLGFVLAVVGLVLCMSVCMPVHGPLLISGLGIITLSELLGLIYITFFDFIDNLRPDEKQEDKRHRNQAWSKAEPTVETTIFNQLNQLMESFWTPPGYGKG</sequence>
<dbReference type="InterPro" id="IPR037805">
    <property type="entry name" value="IgV_CD47"/>
</dbReference>
<keyword evidence="10" id="KW-1015">Disulfide bond</keyword>
<dbReference type="FunFam" id="2.60.40.10:FF:000521">
    <property type="entry name" value="leukocyte surface antigen CD47"/>
    <property type="match status" value="1"/>
</dbReference>
<evidence type="ECO:0000256" key="5">
    <source>
        <dbReference type="ARBA" id="ARBA00022692"/>
    </source>
</evidence>
<evidence type="ECO:0000256" key="16">
    <source>
        <dbReference type="SAM" id="Phobius"/>
    </source>
</evidence>
<accession>A0A5F9C2X2</accession>
<feature type="transmembrane region" description="Helical" evidence="16">
    <location>
        <begin position="140"/>
        <end position="163"/>
    </location>
</feature>
<keyword evidence="6 17" id="KW-0732">Signal</keyword>
<dbReference type="EMBL" id="AAGW02015854">
    <property type="status" value="NOT_ANNOTATED_CDS"/>
    <property type="molecule type" value="Genomic_DNA"/>
</dbReference>
<keyword evidence="5 16" id="KW-0812">Transmembrane</keyword>
<organism evidence="20 21">
    <name type="scientific">Oryctolagus cuniculus</name>
    <name type="common">Rabbit</name>
    <dbReference type="NCBI Taxonomy" id="9986"/>
    <lineage>
        <taxon>Eukaryota</taxon>
        <taxon>Metazoa</taxon>
        <taxon>Chordata</taxon>
        <taxon>Craniata</taxon>
        <taxon>Vertebrata</taxon>
        <taxon>Euteleostomi</taxon>
        <taxon>Mammalia</taxon>
        <taxon>Eutheria</taxon>
        <taxon>Euarchontoglires</taxon>
        <taxon>Glires</taxon>
        <taxon>Lagomorpha</taxon>
        <taxon>Leporidae</taxon>
        <taxon>Oryctolagus</taxon>
    </lineage>
</organism>
<dbReference type="SMR" id="A0A5F9C2X2"/>
<keyword evidence="4" id="KW-0597">Phosphoprotein</keyword>
<evidence type="ECO:0000256" key="1">
    <source>
        <dbReference type="ARBA" id="ARBA00004651"/>
    </source>
</evidence>
<keyword evidence="7" id="KW-0130">Cell adhesion</keyword>
<comment type="subunit">
    <text evidence="15">Monomer. Interacts with THBS1 (via the C-terminal domain). Interacts with SIRPA. Interacts with FAS/CD95; interaction may be enhanced by functional activation. Interacts with SIRPG, UBQLN1 and UBQLN2. May interact with fibrinogen.</text>
</comment>
<feature type="domain" description="CD47-like transmembrane" evidence="18">
    <location>
        <begin position="142"/>
        <end position="290"/>
    </location>
</feature>
<evidence type="ECO:0000313" key="20">
    <source>
        <dbReference type="Ensembl" id="ENSOCUP00000028056.1"/>
    </source>
</evidence>
<dbReference type="Pfam" id="PF04549">
    <property type="entry name" value="CD47"/>
    <property type="match status" value="1"/>
</dbReference>
<dbReference type="Proteomes" id="UP000001811">
    <property type="component" value="Chromosome 14"/>
</dbReference>
<feature type="signal peptide" evidence="17">
    <location>
        <begin position="1"/>
        <end position="18"/>
    </location>
</feature>
<dbReference type="EMBL" id="AAGW02015855">
    <property type="status" value="NOT_ANNOTATED_CDS"/>
    <property type="molecule type" value="Genomic_DNA"/>
</dbReference>
<evidence type="ECO:0000256" key="12">
    <source>
        <dbReference type="ARBA" id="ARBA00023283"/>
    </source>
</evidence>
<dbReference type="InterPro" id="IPR013783">
    <property type="entry name" value="Ig-like_fold"/>
</dbReference>
<evidence type="ECO:0000256" key="9">
    <source>
        <dbReference type="ARBA" id="ARBA00023136"/>
    </source>
</evidence>
<evidence type="ECO:0000313" key="21">
    <source>
        <dbReference type="Proteomes" id="UP000001811"/>
    </source>
</evidence>
<dbReference type="GO" id="GO:0098609">
    <property type="term" value="P:cell-cell adhesion"/>
    <property type="evidence" value="ECO:0007669"/>
    <property type="project" value="UniProtKB-ARBA"/>
</dbReference>
<evidence type="ECO:0000259" key="19">
    <source>
        <dbReference type="Pfam" id="PF08204"/>
    </source>
</evidence>
<dbReference type="InterPro" id="IPR006704">
    <property type="entry name" value="CD47"/>
</dbReference>
<dbReference type="GeneTree" id="ENSGT00390000007697"/>
<reference evidence="20 21" key="1">
    <citation type="journal article" date="2011" name="Nature">
        <title>A high-resolution map of human evolutionary constraint using 29 mammals.</title>
        <authorList>
            <person name="Lindblad-Toh K."/>
            <person name="Garber M."/>
            <person name="Zuk O."/>
            <person name="Lin M.F."/>
            <person name="Parker B.J."/>
            <person name="Washietl S."/>
            <person name="Kheradpour P."/>
            <person name="Ernst J."/>
            <person name="Jordan G."/>
            <person name="Mauceli E."/>
            <person name="Ward L.D."/>
            <person name="Lowe C.B."/>
            <person name="Holloway A.K."/>
            <person name="Clamp M."/>
            <person name="Gnerre S."/>
            <person name="Alfoldi J."/>
            <person name="Beal K."/>
            <person name="Chang J."/>
            <person name="Clawson H."/>
            <person name="Cuff J."/>
            <person name="Di Palma F."/>
            <person name="Fitzgerald S."/>
            <person name="Flicek P."/>
            <person name="Guttman M."/>
            <person name="Hubisz M.J."/>
            <person name="Jaffe D.B."/>
            <person name="Jungreis I."/>
            <person name="Kent W.J."/>
            <person name="Kostka D."/>
            <person name="Lara M."/>
            <person name="Martins A.L."/>
            <person name="Massingham T."/>
            <person name="Moltke I."/>
            <person name="Raney B.J."/>
            <person name="Rasmussen M.D."/>
            <person name="Robinson J."/>
            <person name="Stark A."/>
            <person name="Vilella A.J."/>
            <person name="Wen J."/>
            <person name="Xie X."/>
            <person name="Zody M.C."/>
            <person name="Baldwin J."/>
            <person name="Bloom T."/>
            <person name="Chin C.W."/>
            <person name="Heiman D."/>
            <person name="Nicol R."/>
            <person name="Nusbaum C."/>
            <person name="Young S."/>
            <person name="Wilkinson J."/>
            <person name="Worley K.C."/>
            <person name="Kovar C.L."/>
            <person name="Muzny D.M."/>
            <person name="Gibbs R.A."/>
            <person name="Cree A."/>
            <person name="Dihn H.H."/>
            <person name="Fowler G."/>
            <person name="Jhangiani S."/>
            <person name="Joshi V."/>
            <person name="Lee S."/>
            <person name="Lewis L.R."/>
            <person name="Nazareth L.V."/>
            <person name="Okwuonu G."/>
            <person name="Santibanez J."/>
            <person name="Warren W.C."/>
            <person name="Mardis E.R."/>
            <person name="Weinstock G.M."/>
            <person name="Wilson R.K."/>
            <person name="Delehaunty K."/>
            <person name="Dooling D."/>
            <person name="Fronik C."/>
            <person name="Fulton L."/>
            <person name="Fulton B."/>
            <person name="Graves T."/>
            <person name="Minx P."/>
            <person name="Sodergren E."/>
            <person name="Birney E."/>
            <person name="Margulies E.H."/>
            <person name="Herrero J."/>
            <person name="Green E.D."/>
            <person name="Haussler D."/>
            <person name="Siepel A."/>
            <person name="Goldman N."/>
            <person name="Pollard K.S."/>
            <person name="Pedersen J.S."/>
            <person name="Lander E.S."/>
            <person name="Kellis M."/>
        </authorList>
    </citation>
    <scope>NUCLEOTIDE SEQUENCE [LARGE SCALE GENOMIC DNA]</scope>
    <source>
        <strain evidence="20 21">Thorbecke inbred</strain>
    </source>
</reference>
<keyword evidence="21" id="KW-1185">Reference proteome</keyword>
<comment type="subcellular location">
    <subcellularLocation>
        <location evidence="1">Cell membrane</location>
        <topology evidence="1">Multi-pass membrane protein</topology>
    </subcellularLocation>
</comment>
<name>A0A5F9C2X2_RABIT</name>
<keyword evidence="9 16" id="KW-0472">Membrane</keyword>
<feature type="transmembrane region" description="Helical" evidence="16">
    <location>
        <begin position="238"/>
        <end position="262"/>
    </location>
</feature>
<keyword evidence="12" id="KW-0873">Pyrrolidone carboxylic acid</keyword>
<dbReference type="Pfam" id="PF08204">
    <property type="entry name" value="V-set_CD47"/>
    <property type="match status" value="1"/>
</dbReference>
<dbReference type="GO" id="GO:0070062">
    <property type="term" value="C:extracellular exosome"/>
    <property type="evidence" value="ECO:0007669"/>
    <property type="project" value="TreeGrafter"/>
</dbReference>
<feature type="transmembrane region" description="Helical" evidence="16">
    <location>
        <begin position="175"/>
        <end position="196"/>
    </location>
</feature>
<evidence type="ECO:0000256" key="10">
    <source>
        <dbReference type="ARBA" id="ARBA00023157"/>
    </source>
</evidence>
<evidence type="ECO:0000256" key="4">
    <source>
        <dbReference type="ARBA" id="ARBA00022553"/>
    </source>
</evidence>
<evidence type="ECO:0000256" key="3">
    <source>
        <dbReference type="ARBA" id="ARBA00022475"/>
    </source>
</evidence>
<dbReference type="GO" id="GO:0050766">
    <property type="term" value="P:positive regulation of phagocytosis"/>
    <property type="evidence" value="ECO:0007669"/>
    <property type="project" value="InterPro"/>
</dbReference>
<evidence type="ECO:0000256" key="17">
    <source>
        <dbReference type="SAM" id="SignalP"/>
    </source>
</evidence>
<proteinExistence type="predicted"/>
<dbReference type="GO" id="GO:0005886">
    <property type="term" value="C:plasma membrane"/>
    <property type="evidence" value="ECO:0007669"/>
    <property type="project" value="UniProtKB-SubCell"/>
</dbReference>
<evidence type="ECO:0000256" key="15">
    <source>
        <dbReference type="ARBA" id="ARBA00046588"/>
    </source>
</evidence>
<keyword evidence="13" id="KW-0393">Immunoglobulin domain</keyword>
<reference evidence="20" key="2">
    <citation type="submission" date="2025-08" db="UniProtKB">
        <authorList>
            <consortium name="Ensembl"/>
        </authorList>
    </citation>
    <scope>IDENTIFICATION</scope>
    <source>
        <strain evidence="20">Thorbecke</strain>
    </source>
</reference>
<dbReference type="GO" id="GO:0022409">
    <property type="term" value="P:positive regulation of cell-cell adhesion"/>
    <property type="evidence" value="ECO:0007669"/>
    <property type="project" value="InterPro"/>
</dbReference>
<dbReference type="GO" id="GO:0002684">
    <property type="term" value="P:positive regulation of immune system process"/>
    <property type="evidence" value="ECO:0007669"/>
    <property type="project" value="UniProtKB-ARBA"/>
</dbReference>
<dbReference type="Ensembl" id="ENSOCUT00000060484.1">
    <property type="protein sequence ID" value="ENSOCUP00000028056.1"/>
    <property type="gene ID" value="ENSOCUG00000024027.3"/>
</dbReference>
<feature type="chain" id="PRO_5023819137" description="Leukocyte surface antigen CD47" evidence="17">
    <location>
        <begin position="19"/>
        <end position="343"/>
    </location>
</feature>
<keyword evidence="11" id="KW-0325">Glycoprotein</keyword>
<keyword evidence="8 16" id="KW-1133">Transmembrane helix</keyword>
<reference evidence="20" key="3">
    <citation type="submission" date="2025-09" db="UniProtKB">
        <authorList>
            <consortium name="Ensembl"/>
        </authorList>
    </citation>
    <scope>IDENTIFICATION</scope>
    <source>
        <strain evidence="20">Thorbecke</strain>
    </source>
</reference>
<evidence type="ECO:0000259" key="18">
    <source>
        <dbReference type="Pfam" id="PF04549"/>
    </source>
</evidence>
<feature type="domain" description="CD47 immunoglobulin-like" evidence="19">
    <location>
        <begin position="9"/>
        <end position="139"/>
    </location>
</feature>
<evidence type="ECO:0000256" key="14">
    <source>
        <dbReference type="ARBA" id="ARBA00033289"/>
    </source>
</evidence>
<protein>
    <recommendedName>
        <fullName evidence="2">Leukocyte surface antigen CD47</fullName>
    </recommendedName>
    <alternativeName>
        <fullName evidence="14">Integrin-associated protein</fullName>
    </alternativeName>
</protein>
<dbReference type="InterPro" id="IPR013270">
    <property type="entry name" value="CD47_Vset"/>
</dbReference>
<dbReference type="PANTHER" id="PTHR10613">
    <property type="entry name" value="LEUKOCYTE SURFACE ANTIGEN CD47"/>
    <property type="match status" value="1"/>
</dbReference>
<dbReference type="CDD" id="cd16090">
    <property type="entry name" value="IgV_CD47"/>
    <property type="match status" value="1"/>
</dbReference>
<dbReference type="GO" id="GO:0050729">
    <property type="term" value="P:positive regulation of inflammatory response"/>
    <property type="evidence" value="ECO:0007669"/>
    <property type="project" value="InterPro"/>
</dbReference>
<keyword evidence="3" id="KW-1003">Cell membrane</keyword>
<dbReference type="GO" id="GO:0070053">
    <property type="term" value="F:thrombospondin receptor activity"/>
    <property type="evidence" value="ECO:0007669"/>
    <property type="project" value="InterPro"/>
</dbReference>
<evidence type="ECO:0000256" key="7">
    <source>
        <dbReference type="ARBA" id="ARBA00022889"/>
    </source>
</evidence>
<gene>
    <name evidence="20" type="primary">LOC103350560</name>
</gene>
<dbReference type="Gene3D" id="2.60.40.10">
    <property type="entry name" value="Immunoglobulins"/>
    <property type="match status" value="1"/>
</dbReference>